<name>A0A0Q3HUK4_9FLAO</name>
<gene>
    <name evidence="1" type="ORF">AR438_11615</name>
</gene>
<dbReference type="OrthoDB" id="9815222at2"/>
<dbReference type="Proteomes" id="UP000051682">
    <property type="component" value="Unassembled WGS sequence"/>
</dbReference>
<comment type="caution">
    <text evidence="1">The sequence shown here is derived from an EMBL/GenBank/DDBJ whole genome shotgun (WGS) entry which is preliminary data.</text>
</comment>
<dbReference type="STRING" id="452084.AR438_11615"/>
<dbReference type="AlphaFoldDB" id="A0A0Q3HUK4"/>
<accession>A0A0Q3HUK4</accession>
<evidence type="ECO:0000313" key="1">
    <source>
        <dbReference type="EMBL" id="KQK26213.1"/>
    </source>
</evidence>
<organism evidence="1 2">
    <name type="scientific">Chryseobacterium aquaticum</name>
    <dbReference type="NCBI Taxonomy" id="452084"/>
    <lineage>
        <taxon>Bacteria</taxon>
        <taxon>Pseudomonadati</taxon>
        <taxon>Bacteroidota</taxon>
        <taxon>Flavobacteriia</taxon>
        <taxon>Flavobacteriales</taxon>
        <taxon>Weeksellaceae</taxon>
        <taxon>Chryseobacterium group</taxon>
        <taxon>Chryseobacterium</taxon>
    </lineage>
</organism>
<protein>
    <submittedName>
        <fullName evidence="1">Uncharacterized protein</fullName>
    </submittedName>
</protein>
<evidence type="ECO:0000313" key="2">
    <source>
        <dbReference type="Proteomes" id="UP000051682"/>
    </source>
</evidence>
<dbReference type="RefSeq" id="WP_056015255.1">
    <property type="nucleotide sequence ID" value="NZ_LLYZ01000005.1"/>
</dbReference>
<sequence>MPTSGIDWETMSEIDKKKMANQPAYLHYGVNPDEGVLMRKNNVPTILAKNMGELYQASIEGSIFTQSSDSVTNCLSIQPIDIWNRAKPQGSPLSGEDYKKVWKKLNGL</sequence>
<proteinExistence type="predicted"/>
<dbReference type="EMBL" id="LLYZ01000005">
    <property type="protein sequence ID" value="KQK26213.1"/>
    <property type="molecule type" value="Genomic_DNA"/>
</dbReference>
<reference evidence="1 2" key="1">
    <citation type="submission" date="2015-10" db="EMBL/GenBank/DDBJ databases">
        <title>Chryseobacterium aquaticum genome.</title>
        <authorList>
            <person name="Newman J.D."/>
            <person name="Ferguson M.B."/>
            <person name="Miller J.R."/>
        </authorList>
    </citation>
    <scope>NUCLEOTIDE SEQUENCE [LARGE SCALE GENOMIC DNA]</scope>
    <source>
        <strain evidence="1 2">KCTC 12483</strain>
    </source>
</reference>
<keyword evidence="2" id="KW-1185">Reference proteome</keyword>